<dbReference type="AlphaFoldDB" id="A0A9W8E5Y6"/>
<dbReference type="SUPFAM" id="SSF89124">
    <property type="entry name" value="Nop domain"/>
    <property type="match status" value="1"/>
</dbReference>
<dbReference type="InterPro" id="IPR045056">
    <property type="entry name" value="Nop56/Nop58"/>
</dbReference>
<dbReference type="Gene3D" id="1.10.246.90">
    <property type="entry name" value="Nop domain"/>
    <property type="match status" value="1"/>
</dbReference>
<feature type="compositionally biased region" description="Basic residues" evidence="1">
    <location>
        <begin position="176"/>
        <end position="187"/>
    </location>
</feature>
<comment type="caution">
    <text evidence="3">The sequence shown here is derived from an EMBL/GenBank/DDBJ whole genome shotgun (WGS) entry which is preliminary data.</text>
</comment>
<feature type="domain" description="Nop" evidence="2">
    <location>
        <begin position="1"/>
        <end position="95"/>
    </location>
</feature>
<evidence type="ECO:0000313" key="3">
    <source>
        <dbReference type="EMBL" id="KAJ1971643.1"/>
    </source>
</evidence>
<dbReference type="InterPro" id="IPR042239">
    <property type="entry name" value="Nop_C"/>
</dbReference>
<dbReference type="GO" id="GO:0032040">
    <property type="term" value="C:small-subunit processome"/>
    <property type="evidence" value="ECO:0007669"/>
    <property type="project" value="InterPro"/>
</dbReference>
<gene>
    <name evidence="3" type="primary">nop56</name>
    <name evidence="3" type="ORF">H4R34_005674</name>
</gene>
<evidence type="ECO:0000259" key="2">
    <source>
        <dbReference type="PROSITE" id="PS51358"/>
    </source>
</evidence>
<name>A0A9W8E5Y6_9FUNG</name>
<evidence type="ECO:0000313" key="4">
    <source>
        <dbReference type="Proteomes" id="UP001151582"/>
    </source>
</evidence>
<dbReference type="InterPro" id="IPR036070">
    <property type="entry name" value="Nop_dom_sf"/>
</dbReference>
<dbReference type="PANTHER" id="PTHR10894:SF0">
    <property type="entry name" value="NUCLEOLAR PROTEIN 56"/>
    <property type="match status" value="1"/>
</dbReference>
<reference evidence="3" key="1">
    <citation type="submission" date="2022-07" db="EMBL/GenBank/DDBJ databases">
        <title>Phylogenomic reconstructions and comparative analyses of Kickxellomycotina fungi.</title>
        <authorList>
            <person name="Reynolds N.K."/>
            <person name="Stajich J.E."/>
            <person name="Barry K."/>
            <person name="Grigoriev I.V."/>
            <person name="Crous P."/>
            <person name="Smith M.E."/>
        </authorList>
    </citation>
    <scope>NUCLEOTIDE SEQUENCE</scope>
    <source>
        <strain evidence="3">RSA 567</strain>
    </source>
</reference>
<dbReference type="InterPro" id="IPR002687">
    <property type="entry name" value="Nop_dom"/>
</dbReference>
<dbReference type="OrthoDB" id="6780543at2759"/>
<proteinExistence type="predicted"/>
<accession>A0A9W8E5Y6</accession>
<dbReference type="PROSITE" id="PS51358">
    <property type="entry name" value="NOP"/>
    <property type="match status" value="1"/>
</dbReference>
<dbReference type="EMBL" id="JANBQB010001299">
    <property type="protein sequence ID" value="KAJ1971643.1"/>
    <property type="molecule type" value="Genomic_DNA"/>
</dbReference>
<dbReference type="GO" id="GO:0030515">
    <property type="term" value="F:snoRNA binding"/>
    <property type="evidence" value="ECO:0007669"/>
    <property type="project" value="InterPro"/>
</dbReference>
<evidence type="ECO:0000256" key="1">
    <source>
        <dbReference type="SAM" id="MobiDB-lite"/>
    </source>
</evidence>
<keyword evidence="4" id="KW-1185">Reference proteome</keyword>
<dbReference type="PANTHER" id="PTHR10894">
    <property type="entry name" value="NUCLEOLAR PROTEIN 5 NUCLEOLAR PROTEIN NOP5 NOP58"/>
    <property type="match status" value="1"/>
</dbReference>
<dbReference type="GO" id="GO:0031428">
    <property type="term" value="C:box C/D methylation guide snoRNP complex"/>
    <property type="evidence" value="ECO:0007669"/>
    <property type="project" value="InterPro"/>
</dbReference>
<dbReference type="Pfam" id="PF01798">
    <property type="entry name" value="Nop"/>
    <property type="match status" value="1"/>
</dbReference>
<feature type="region of interest" description="Disordered" evidence="1">
    <location>
        <begin position="117"/>
        <end position="187"/>
    </location>
</feature>
<dbReference type="Proteomes" id="UP001151582">
    <property type="component" value="Unassembled WGS sequence"/>
</dbReference>
<organism evidence="3 4">
    <name type="scientific">Dimargaris verticillata</name>
    <dbReference type="NCBI Taxonomy" id="2761393"/>
    <lineage>
        <taxon>Eukaryota</taxon>
        <taxon>Fungi</taxon>
        <taxon>Fungi incertae sedis</taxon>
        <taxon>Zoopagomycota</taxon>
        <taxon>Kickxellomycotina</taxon>
        <taxon>Dimargaritomycetes</taxon>
        <taxon>Dimargaritales</taxon>
        <taxon>Dimargaritaceae</taxon>
        <taxon>Dimargaris</taxon>
    </lineage>
</organism>
<protein>
    <submittedName>
        <fullName evidence="3">Nucleolar protein 56</fullName>
    </submittedName>
</protein>
<sequence>MGWHIPQFLNGTVVVAPITHHRALKTRSKTPKYGLIYNSTFIGRASAKYKGRVSRFLANKCSIASRIDCFTEKPTSKFGEALRKQVDNRIAFYEEGAKPSRNADVIKSVVEELLDEDDMAVDEAPVPATPKKRASEPEAAATESAKKKKKSKKGKDEAVTPVPAEKAAESPVSAKKDKKKKKKKSKD</sequence>